<dbReference type="Gene3D" id="3.40.50.10140">
    <property type="entry name" value="Toll/interleukin-1 receptor homology (TIR) domain"/>
    <property type="match status" value="1"/>
</dbReference>
<feature type="domain" description="Thoeris protein ThsB TIR-like" evidence="1">
    <location>
        <begin position="557"/>
        <end position="645"/>
    </location>
</feature>
<evidence type="ECO:0000313" key="6">
    <source>
        <dbReference type="Proteomes" id="UP000479563"/>
    </source>
</evidence>
<dbReference type="InterPro" id="IPR041486">
    <property type="entry name" value="ThsA_STALD"/>
</dbReference>
<evidence type="ECO:0000259" key="2">
    <source>
        <dbReference type="Pfam" id="PF18185"/>
    </source>
</evidence>
<reference evidence="4 5" key="1">
    <citation type="submission" date="2018-08" db="EMBL/GenBank/DDBJ databases">
        <title>A genome reference for cultivated species of the human gut microbiota.</title>
        <authorList>
            <person name="Zou Y."/>
            <person name="Xue W."/>
            <person name="Luo G."/>
        </authorList>
    </citation>
    <scope>NUCLEOTIDE SEQUENCE [LARGE SCALE GENOMIC DNA]</scope>
    <source>
        <strain evidence="4 5">AM54-25XD</strain>
    </source>
</reference>
<dbReference type="Proteomes" id="UP000285209">
    <property type="component" value="Unassembled WGS sequence"/>
</dbReference>
<dbReference type="InterPro" id="IPR035897">
    <property type="entry name" value="Toll_tir_struct_dom_sf"/>
</dbReference>
<dbReference type="InterPro" id="IPR015032">
    <property type="entry name" value="ThsB__TIR-like_domain"/>
</dbReference>
<dbReference type="InterPro" id="IPR029035">
    <property type="entry name" value="DHS-like_NAD/FAD-binding_dom"/>
</dbReference>
<protein>
    <recommendedName>
        <fullName evidence="7">TIR domain-containing protein</fullName>
    </recommendedName>
</protein>
<dbReference type="Pfam" id="PF18185">
    <property type="entry name" value="STALD"/>
    <property type="match status" value="1"/>
</dbReference>
<dbReference type="SUPFAM" id="SSF52467">
    <property type="entry name" value="DHS-like NAD/FAD-binding domain"/>
    <property type="match status" value="1"/>
</dbReference>
<dbReference type="EMBL" id="WKQP01000048">
    <property type="protein sequence ID" value="MSC61632.1"/>
    <property type="molecule type" value="Genomic_DNA"/>
</dbReference>
<evidence type="ECO:0000313" key="4">
    <source>
        <dbReference type="EMBL" id="RGZ12988.1"/>
    </source>
</evidence>
<dbReference type="SUPFAM" id="SSF52200">
    <property type="entry name" value="Toll/Interleukin receptor TIR domain"/>
    <property type="match status" value="1"/>
</dbReference>
<sequence>MIRNIFIMFILDESEIYYMSDIRKLLEQDRLEFEADQKIKNLDNIVQALRNGRLSIFAGAGLSASSGYVNWKQLIKPMSDYLGLNINTDLTMIAQYYENECTREGLNRAILSEFSKVPTKNDNMEILASLPIDTYWTTNYDSIIEDTLREKGKTVDVIYEQIQYKNYTPGRDAVVYKMHGDKNFPDRAVISKTDYELYDVYRSVFSKGLVMELITKTVLFIGFGFADPNLDRFISIVRHTFEKYSPPTHYCFMRSVSYEDYLDEKGNLTRQKRIEFEQDKKLQDLKIRSMKGYGIHTILVDDFTQITAMLNYIRDKYTLNKVFISGALDPNDSHNYGCHFDKPYNINFKNGEWFIMQLSKRIIDDGYDIVNGFGVGIGNYVVSGAYMGGVQRGGSDYVSKHLTIQPLISVEQQESDKKDEVRRKLIRDCGTVIFLFGKTLYEDNNSKKDELDKDGTYREYEIAVKEVKNVIPVGATGLTSRYIYNEVYSENQNTPFIDRLNAVDENINCMQLIDDIMAMIESEKRKKEENIKQTLMKDAFSNDDMSYDNLPDQINVFVSFHFAGANLQSRLILSVLDDEPGINPVKESGKIEDKRKIKQWIDRKIKSTSVTILILSKGMTKSIWVGREIQKSIEENNKFVLVDISSGQYDKDFLSQYKIGSKSLDEIYPIHSVENCNEKEGFADVGKWVRDAVADI</sequence>
<dbReference type="Pfam" id="PF13289">
    <property type="entry name" value="SIR2_2"/>
    <property type="match status" value="1"/>
</dbReference>
<dbReference type="AlphaFoldDB" id="A0A413M098"/>
<feature type="domain" description="NAD(+) hydrolase ThsA Sir2/TIR-associating SLOG" evidence="2">
    <location>
        <begin position="305"/>
        <end position="521"/>
    </location>
</feature>
<comment type="caution">
    <text evidence="4">The sequence shown here is derived from an EMBL/GenBank/DDBJ whole genome shotgun (WGS) entry which is preliminary data.</text>
</comment>
<evidence type="ECO:0000313" key="3">
    <source>
        <dbReference type="EMBL" id="MSC61632.1"/>
    </source>
</evidence>
<accession>A0A413M098</accession>
<reference evidence="3 6" key="2">
    <citation type="journal article" date="2019" name="Nat. Med.">
        <title>A library of human gut bacterial isolates paired with longitudinal multiomics data enables mechanistic microbiome research.</title>
        <authorList>
            <person name="Poyet M."/>
            <person name="Groussin M."/>
            <person name="Gibbons S.M."/>
            <person name="Avila-Pacheco J."/>
            <person name="Jiang X."/>
            <person name="Kearney S.M."/>
            <person name="Perrotta A.R."/>
            <person name="Berdy B."/>
            <person name="Zhao S."/>
            <person name="Lieberman T.D."/>
            <person name="Swanson P.K."/>
            <person name="Smith M."/>
            <person name="Roesemann S."/>
            <person name="Alexander J.E."/>
            <person name="Rich S.A."/>
            <person name="Livny J."/>
            <person name="Vlamakis H."/>
            <person name="Clish C."/>
            <person name="Bullock K."/>
            <person name="Deik A."/>
            <person name="Scott J."/>
            <person name="Pierce K.A."/>
            <person name="Xavier R.J."/>
            <person name="Alm E.J."/>
        </authorList>
    </citation>
    <scope>NUCLEOTIDE SEQUENCE [LARGE SCALE GENOMIC DNA]</scope>
    <source>
        <strain evidence="3 6">BIOML-A11</strain>
    </source>
</reference>
<name>A0A413M098_9FIRM</name>
<dbReference type="Proteomes" id="UP000479563">
    <property type="component" value="Unassembled WGS sequence"/>
</dbReference>
<proteinExistence type="predicted"/>
<dbReference type="Pfam" id="PF08937">
    <property type="entry name" value="ThsB_TIR"/>
    <property type="match status" value="1"/>
</dbReference>
<evidence type="ECO:0000313" key="5">
    <source>
        <dbReference type="Proteomes" id="UP000285209"/>
    </source>
</evidence>
<dbReference type="EMBL" id="QSDV01000067">
    <property type="protein sequence ID" value="RGZ12988.1"/>
    <property type="molecule type" value="Genomic_DNA"/>
</dbReference>
<evidence type="ECO:0008006" key="7">
    <source>
        <dbReference type="Google" id="ProtNLM"/>
    </source>
</evidence>
<gene>
    <name evidence="4" type="ORF">DXA03_15795</name>
    <name evidence="3" type="ORF">GKE07_15905</name>
</gene>
<organism evidence="4 5">
    <name type="scientific">Agathobacter rectalis</name>
    <dbReference type="NCBI Taxonomy" id="39491"/>
    <lineage>
        <taxon>Bacteria</taxon>
        <taxon>Bacillati</taxon>
        <taxon>Bacillota</taxon>
        <taxon>Clostridia</taxon>
        <taxon>Lachnospirales</taxon>
        <taxon>Lachnospiraceae</taxon>
        <taxon>Agathobacter</taxon>
    </lineage>
</organism>
<evidence type="ECO:0000259" key="1">
    <source>
        <dbReference type="Pfam" id="PF08937"/>
    </source>
</evidence>